<dbReference type="AlphaFoldDB" id="A0A110B0L5"/>
<reference evidence="1 2" key="1">
    <citation type="submission" date="2015-12" db="EMBL/GenBank/DDBJ databases">
        <title>Genome sequence of Mucilaginibacter gotjawali.</title>
        <authorList>
            <person name="Lee J.S."/>
            <person name="Lee K.C."/>
            <person name="Kim K.K."/>
            <person name="Lee B.W."/>
        </authorList>
    </citation>
    <scope>NUCLEOTIDE SEQUENCE [LARGE SCALE GENOMIC DNA]</scope>
    <source>
        <strain evidence="1 2">SA3-7</strain>
    </source>
</reference>
<dbReference type="EMBL" id="AP017313">
    <property type="protein sequence ID" value="BAU52491.1"/>
    <property type="molecule type" value="Genomic_DNA"/>
</dbReference>
<name>A0A110B0L5_9SPHI</name>
<accession>A0A110B0L5</accession>
<keyword evidence="2" id="KW-1185">Reference proteome</keyword>
<sequence>MPDSTNTLPEQIIETSRAFTQTLEMENAVFSGQVNGAIEMTVHAFGELIALCKAAIAVANVDVAGGKQKLAETAQQALSDVQHAAGQPGSPPTEITPAEAMLDSAVLQAVGQSYQNAVTAQQQMYITQQAAATQIIATILSVATATLGVAVKEAESEGH</sequence>
<evidence type="ECO:0000313" key="1">
    <source>
        <dbReference type="EMBL" id="BAU52491.1"/>
    </source>
</evidence>
<proteinExistence type="predicted"/>
<dbReference type="Proteomes" id="UP000218263">
    <property type="component" value="Chromosome"/>
</dbReference>
<protein>
    <submittedName>
        <fullName evidence="1">Killing trait</fullName>
    </submittedName>
</protein>
<organism evidence="1 2">
    <name type="scientific">Mucilaginibacter gotjawali</name>
    <dbReference type="NCBI Taxonomy" id="1550579"/>
    <lineage>
        <taxon>Bacteria</taxon>
        <taxon>Pseudomonadati</taxon>
        <taxon>Bacteroidota</taxon>
        <taxon>Sphingobacteriia</taxon>
        <taxon>Sphingobacteriales</taxon>
        <taxon>Sphingobacteriaceae</taxon>
        <taxon>Mucilaginibacter</taxon>
    </lineage>
</organism>
<gene>
    <name evidence="1" type="ORF">MgSA37_00652</name>
</gene>
<dbReference type="Pfam" id="PF11747">
    <property type="entry name" value="RebB"/>
    <property type="match status" value="1"/>
</dbReference>
<dbReference type="KEGG" id="mgot:MgSA37_00652"/>
<dbReference type="InterPro" id="IPR021070">
    <property type="entry name" value="Killing_trait_RebB"/>
</dbReference>
<evidence type="ECO:0000313" key="2">
    <source>
        <dbReference type="Proteomes" id="UP000218263"/>
    </source>
</evidence>
<dbReference type="RefSeq" id="WP_197706078.1">
    <property type="nucleotide sequence ID" value="NZ_AP017313.1"/>
</dbReference>